<gene>
    <name evidence="2" type="ORF">GCM10017600_71940</name>
</gene>
<reference evidence="2" key="1">
    <citation type="journal article" date="2014" name="Int. J. Syst. Evol. Microbiol.">
        <title>Complete genome sequence of Corynebacterium casei LMG S-19264T (=DSM 44701T), isolated from a smear-ripened cheese.</title>
        <authorList>
            <consortium name="US DOE Joint Genome Institute (JGI-PGF)"/>
            <person name="Walter F."/>
            <person name="Albersmeier A."/>
            <person name="Kalinowski J."/>
            <person name="Ruckert C."/>
        </authorList>
    </citation>
    <scope>NUCLEOTIDE SEQUENCE</scope>
    <source>
        <strain evidence="2">VKM Ac-2007</strain>
    </source>
</reference>
<dbReference type="Proteomes" id="UP001143474">
    <property type="component" value="Unassembled WGS sequence"/>
</dbReference>
<accession>A0A9W6MH93</accession>
<organism evidence="2 3">
    <name type="scientific">Streptosporangium carneum</name>
    <dbReference type="NCBI Taxonomy" id="47481"/>
    <lineage>
        <taxon>Bacteria</taxon>
        <taxon>Bacillati</taxon>
        <taxon>Actinomycetota</taxon>
        <taxon>Actinomycetes</taxon>
        <taxon>Streptosporangiales</taxon>
        <taxon>Streptosporangiaceae</taxon>
        <taxon>Streptosporangium</taxon>
    </lineage>
</organism>
<evidence type="ECO:0000256" key="1">
    <source>
        <dbReference type="SAM" id="MobiDB-lite"/>
    </source>
</evidence>
<feature type="compositionally biased region" description="Basic and acidic residues" evidence="1">
    <location>
        <begin position="19"/>
        <end position="30"/>
    </location>
</feature>
<protein>
    <submittedName>
        <fullName evidence="2">Uncharacterized protein</fullName>
    </submittedName>
</protein>
<sequence length="152" mass="17111">MVLVVLVGKNRLRRRDRRRSPADRLRRELSRTAARLTPETDRSAPPTEAPGRTEPPPSAARRTALPLPPPGRAAPPTPAPGSAREALDLETRNPGWVVVWRCWAQRYWAFPCWIVADPEPVEARNAQDLMHLIRLVEIEHQPPPREGRPPAA</sequence>
<comment type="caution">
    <text evidence="2">The sequence shown here is derived from an EMBL/GenBank/DDBJ whole genome shotgun (WGS) entry which is preliminary data.</text>
</comment>
<evidence type="ECO:0000313" key="3">
    <source>
        <dbReference type="Proteomes" id="UP001143474"/>
    </source>
</evidence>
<feature type="region of interest" description="Disordered" evidence="1">
    <location>
        <begin position="14"/>
        <end position="87"/>
    </location>
</feature>
<reference evidence="2" key="2">
    <citation type="submission" date="2023-01" db="EMBL/GenBank/DDBJ databases">
        <authorList>
            <person name="Sun Q."/>
            <person name="Evtushenko L."/>
        </authorList>
    </citation>
    <scope>NUCLEOTIDE SEQUENCE</scope>
    <source>
        <strain evidence="2">VKM Ac-2007</strain>
    </source>
</reference>
<name>A0A9W6MH93_9ACTN</name>
<dbReference type="AlphaFoldDB" id="A0A9W6MH93"/>
<proteinExistence type="predicted"/>
<evidence type="ECO:0000313" key="2">
    <source>
        <dbReference type="EMBL" id="GLK13783.1"/>
    </source>
</evidence>
<keyword evidence="3" id="KW-1185">Reference proteome</keyword>
<feature type="compositionally biased region" description="Pro residues" evidence="1">
    <location>
        <begin position="66"/>
        <end position="79"/>
    </location>
</feature>
<dbReference type="EMBL" id="BSEV01000025">
    <property type="protein sequence ID" value="GLK13783.1"/>
    <property type="molecule type" value="Genomic_DNA"/>
</dbReference>